<evidence type="ECO:0000313" key="2">
    <source>
        <dbReference type="EMBL" id="MCV9884473.1"/>
    </source>
</evidence>
<keyword evidence="3" id="KW-1185">Reference proteome</keyword>
<dbReference type="Proteomes" id="UP001526147">
    <property type="component" value="Unassembled WGS sequence"/>
</dbReference>
<sequence>MEDLQDFKEKYIRATLMINHQKIELKKANDLILKLEEENQDLLDYKKAYYSLRTAGVDLPYVKMRAVNNNNPT</sequence>
<protein>
    <recommendedName>
        <fullName evidence="4">DUF2508 domain-containing protein</fullName>
    </recommendedName>
</protein>
<dbReference type="EMBL" id="JAOYEY010000019">
    <property type="protein sequence ID" value="MCV9884473.1"/>
    <property type="molecule type" value="Genomic_DNA"/>
</dbReference>
<proteinExistence type="predicted"/>
<feature type="coiled-coil region" evidence="1">
    <location>
        <begin position="18"/>
        <end position="48"/>
    </location>
</feature>
<comment type="caution">
    <text evidence="2">The sequence shown here is derived from an EMBL/GenBank/DDBJ whole genome shotgun (WGS) entry which is preliminary data.</text>
</comment>
<keyword evidence="1" id="KW-0175">Coiled coil</keyword>
<dbReference type="RefSeq" id="WP_264141429.1">
    <property type="nucleotide sequence ID" value="NZ_JAOYEY010000019.1"/>
</dbReference>
<organism evidence="2 3">
    <name type="scientific">Metabacillus halosaccharovorans</name>
    <dbReference type="NCBI Taxonomy" id="930124"/>
    <lineage>
        <taxon>Bacteria</taxon>
        <taxon>Bacillati</taxon>
        <taxon>Bacillota</taxon>
        <taxon>Bacilli</taxon>
        <taxon>Bacillales</taxon>
        <taxon>Bacillaceae</taxon>
        <taxon>Metabacillus</taxon>
    </lineage>
</organism>
<reference evidence="2 3" key="1">
    <citation type="submission" date="2022-10" db="EMBL/GenBank/DDBJ databases">
        <title>Draft genome assembly of moderately radiation resistant bacterium Metabacillus halosaccharovorans.</title>
        <authorList>
            <person name="Pal S."/>
            <person name="Gopinathan A."/>
        </authorList>
    </citation>
    <scope>NUCLEOTIDE SEQUENCE [LARGE SCALE GENOMIC DNA]</scope>
    <source>
        <strain evidence="2 3">VITHBRA001</strain>
    </source>
</reference>
<accession>A0ABT3DBN8</accession>
<evidence type="ECO:0000313" key="3">
    <source>
        <dbReference type="Proteomes" id="UP001526147"/>
    </source>
</evidence>
<evidence type="ECO:0000256" key="1">
    <source>
        <dbReference type="SAM" id="Coils"/>
    </source>
</evidence>
<gene>
    <name evidence="2" type="ORF">OIH86_02270</name>
</gene>
<name>A0ABT3DBN8_9BACI</name>
<evidence type="ECO:0008006" key="4">
    <source>
        <dbReference type="Google" id="ProtNLM"/>
    </source>
</evidence>